<proteinExistence type="predicted"/>
<reference evidence="1 2" key="1">
    <citation type="submission" date="2024-01" db="EMBL/GenBank/DDBJ databases">
        <title>Genome assemblies of Stephania.</title>
        <authorList>
            <person name="Yang L."/>
        </authorList>
    </citation>
    <scope>NUCLEOTIDE SEQUENCE [LARGE SCALE GENOMIC DNA]</scope>
    <source>
        <strain evidence="1">QJT</strain>
        <tissue evidence="1">Leaf</tissue>
    </source>
</reference>
<evidence type="ECO:0000313" key="1">
    <source>
        <dbReference type="EMBL" id="KAK9122904.1"/>
    </source>
</evidence>
<sequence length="73" mass="8860">MIWIWDNHWRDWYMVWVCGVENKQKMPNLLHKIIESLLQHSDEHLLVRIDNPKGLHSLVFTNEMESIASTLRY</sequence>
<accession>A0AAP0NYB5</accession>
<comment type="caution">
    <text evidence="1">The sequence shown here is derived from an EMBL/GenBank/DDBJ whole genome shotgun (WGS) entry which is preliminary data.</text>
</comment>
<dbReference type="AlphaFoldDB" id="A0AAP0NYB5"/>
<evidence type="ECO:0000313" key="2">
    <source>
        <dbReference type="Proteomes" id="UP001417504"/>
    </source>
</evidence>
<gene>
    <name evidence="1" type="ORF">Sjap_012506</name>
</gene>
<keyword evidence="2" id="KW-1185">Reference proteome</keyword>
<dbReference type="Proteomes" id="UP001417504">
    <property type="component" value="Unassembled WGS sequence"/>
</dbReference>
<dbReference type="EMBL" id="JBBNAE010000005">
    <property type="protein sequence ID" value="KAK9122904.1"/>
    <property type="molecule type" value="Genomic_DNA"/>
</dbReference>
<name>A0AAP0NYB5_9MAGN</name>
<protein>
    <submittedName>
        <fullName evidence="1">Uncharacterized protein</fullName>
    </submittedName>
</protein>
<organism evidence="1 2">
    <name type="scientific">Stephania japonica</name>
    <dbReference type="NCBI Taxonomy" id="461633"/>
    <lineage>
        <taxon>Eukaryota</taxon>
        <taxon>Viridiplantae</taxon>
        <taxon>Streptophyta</taxon>
        <taxon>Embryophyta</taxon>
        <taxon>Tracheophyta</taxon>
        <taxon>Spermatophyta</taxon>
        <taxon>Magnoliopsida</taxon>
        <taxon>Ranunculales</taxon>
        <taxon>Menispermaceae</taxon>
        <taxon>Menispermoideae</taxon>
        <taxon>Cissampelideae</taxon>
        <taxon>Stephania</taxon>
    </lineage>
</organism>